<feature type="region of interest" description="Disordered" evidence="1">
    <location>
        <begin position="47"/>
        <end position="67"/>
    </location>
</feature>
<dbReference type="EMBL" id="BMAT01006594">
    <property type="protein sequence ID" value="GFS15670.1"/>
    <property type="molecule type" value="Genomic_DNA"/>
</dbReference>
<reference evidence="2 3" key="1">
    <citation type="journal article" date="2021" name="Elife">
        <title>Chloroplast acquisition without the gene transfer in kleptoplastic sea slugs, Plakobranchus ocellatus.</title>
        <authorList>
            <person name="Maeda T."/>
            <person name="Takahashi S."/>
            <person name="Yoshida T."/>
            <person name="Shimamura S."/>
            <person name="Takaki Y."/>
            <person name="Nagai Y."/>
            <person name="Toyoda A."/>
            <person name="Suzuki Y."/>
            <person name="Arimoto A."/>
            <person name="Ishii H."/>
            <person name="Satoh N."/>
            <person name="Nishiyama T."/>
            <person name="Hasebe M."/>
            <person name="Maruyama T."/>
            <person name="Minagawa J."/>
            <person name="Obokata J."/>
            <person name="Shigenobu S."/>
        </authorList>
    </citation>
    <scope>NUCLEOTIDE SEQUENCE [LARGE SCALE GENOMIC DNA]</scope>
</reference>
<name>A0AAV4J073_9GAST</name>
<keyword evidence="3" id="KW-1185">Reference proteome</keyword>
<organism evidence="2 3">
    <name type="scientific">Elysia marginata</name>
    <dbReference type="NCBI Taxonomy" id="1093978"/>
    <lineage>
        <taxon>Eukaryota</taxon>
        <taxon>Metazoa</taxon>
        <taxon>Spiralia</taxon>
        <taxon>Lophotrochozoa</taxon>
        <taxon>Mollusca</taxon>
        <taxon>Gastropoda</taxon>
        <taxon>Heterobranchia</taxon>
        <taxon>Euthyneura</taxon>
        <taxon>Panpulmonata</taxon>
        <taxon>Sacoglossa</taxon>
        <taxon>Placobranchoidea</taxon>
        <taxon>Plakobranchidae</taxon>
        <taxon>Elysia</taxon>
    </lineage>
</organism>
<evidence type="ECO:0000256" key="1">
    <source>
        <dbReference type="SAM" id="MobiDB-lite"/>
    </source>
</evidence>
<comment type="caution">
    <text evidence="2">The sequence shown here is derived from an EMBL/GenBank/DDBJ whole genome shotgun (WGS) entry which is preliminary data.</text>
</comment>
<gene>
    <name evidence="2" type="ORF">ElyMa_003193300</name>
</gene>
<dbReference type="Proteomes" id="UP000762676">
    <property type="component" value="Unassembled WGS sequence"/>
</dbReference>
<sequence length="89" mass="9806">MYFLLRPSPPEISDRWGRTRRLAERCFARSDLLQTHDLVRGRHGTLTEGVASGSSQATSGVESDGAISVKQTSGETITEFYVKKSGTEM</sequence>
<evidence type="ECO:0000313" key="2">
    <source>
        <dbReference type="EMBL" id="GFS15670.1"/>
    </source>
</evidence>
<accession>A0AAV4J073</accession>
<dbReference type="AlphaFoldDB" id="A0AAV4J073"/>
<proteinExistence type="predicted"/>
<evidence type="ECO:0000313" key="3">
    <source>
        <dbReference type="Proteomes" id="UP000762676"/>
    </source>
</evidence>
<protein>
    <submittedName>
        <fullName evidence="2">Uncharacterized protein</fullName>
    </submittedName>
</protein>
<feature type="compositionally biased region" description="Polar residues" evidence="1">
    <location>
        <begin position="52"/>
        <end position="61"/>
    </location>
</feature>